<evidence type="ECO:0000313" key="2">
    <source>
        <dbReference type="Proteomes" id="UP000530564"/>
    </source>
</evidence>
<organism evidence="1 2">
    <name type="scientific">Phenylobacterium haematophilum</name>
    <dbReference type="NCBI Taxonomy" id="98513"/>
    <lineage>
        <taxon>Bacteria</taxon>
        <taxon>Pseudomonadati</taxon>
        <taxon>Pseudomonadota</taxon>
        <taxon>Alphaproteobacteria</taxon>
        <taxon>Caulobacterales</taxon>
        <taxon>Caulobacteraceae</taxon>
        <taxon>Phenylobacterium</taxon>
    </lineage>
</organism>
<keyword evidence="2" id="KW-1185">Reference proteome</keyword>
<dbReference type="AlphaFoldDB" id="A0A840A6G7"/>
<evidence type="ECO:0000313" key="1">
    <source>
        <dbReference type="EMBL" id="MBB3893243.1"/>
    </source>
</evidence>
<dbReference type="EMBL" id="JACIDK010000008">
    <property type="protein sequence ID" value="MBB3893243.1"/>
    <property type="molecule type" value="Genomic_DNA"/>
</dbReference>
<accession>A0A840A6G7</accession>
<name>A0A840A6G7_9CAUL</name>
<dbReference type="RefSeq" id="WP_183776626.1">
    <property type="nucleotide sequence ID" value="NZ_JACIDK010000008.1"/>
</dbReference>
<protein>
    <submittedName>
        <fullName evidence="1">Uncharacterized protein</fullName>
    </submittedName>
</protein>
<sequence>MSELERLIDLEASADAARVTLAERELSRSRGVAWSGMTPEHQVPCPPETLRKRAQARLAARQAWRAGADGAFVTAVGRCQAAARQAFTTAERARAGASREEPAEWRLQVLDELSAQARALAAGVRQARRALTP</sequence>
<comment type="caution">
    <text evidence="1">The sequence shown here is derived from an EMBL/GenBank/DDBJ whole genome shotgun (WGS) entry which is preliminary data.</text>
</comment>
<proteinExistence type="predicted"/>
<gene>
    <name evidence="1" type="ORF">GGQ61_003985</name>
</gene>
<dbReference type="Proteomes" id="UP000530564">
    <property type="component" value="Unassembled WGS sequence"/>
</dbReference>
<reference evidence="1 2" key="1">
    <citation type="submission" date="2020-08" db="EMBL/GenBank/DDBJ databases">
        <title>Genomic Encyclopedia of Type Strains, Phase IV (KMG-IV): sequencing the most valuable type-strain genomes for metagenomic binning, comparative biology and taxonomic classification.</title>
        <authorList>
            <person name="Goeker M."/>
        </authorList>
    </citation>
    <scope>NUCLEOTIDE SEQUENCE [LARGE SCALE GENOMIC DNA]</scope>
    <source>
        <strain evidence="1 2">DSM 21793</strain>
    </source>
</reference>